<dbReference type="RefSeq" id="WP_149424950.1">
    <property type="nucleotide sequence ID" value="NZ_CP022579.1"/>
</dbReference>
<protein>
    <submittedName>
        <fullName evidence="5">Type IV pilus assembly protein PilY1</fullName>
    </submittedName>
</protein>
<dbReference type="KEGG" id="otr:OTERR_08100"/>
<gene>
    <name evidence="5" type="primary">pilY1</name>
    <name evidence="5" type="ORF">OTERR_08100</name>
</gene>
<feature type="domain" description="PilY1 beta-propeller" evidence="4">
    <location>
        <begin position="613"/>
        <end position="940"/>
    </location>
</feature>
<keyword evidence="1" id="KW-0479">Metal-binding</keyword>
<feature type="chain" id="PRO_5023147765" evidence="3">
    <location>
        <begin position="24"/>
        <end position="1128"/>
    </location>
</feature>
<proteinExistence type="predicted"/>
<keyword evidence="2" id="KW-0106">Calcium</keyword>
<keyword evidence="6" id="KW-1185">Reference proteome</keyword>
<evidence type="ECO:0000256" key="1">
    <source>
        <dbReference type="ARBA" id="ARBA00022723"/>
    </source>
</evidence>
<accession>A0A5C1E5T1</accession>
<evidence type="ECO:0000313" key="5">
    <source>
        <dbReference type="EMBL" id="QEL64286.1"/>
    </source>
</evidence>
<reference evidence="5 6" key="1">
    <citation type="submission" date="2017-07" db="EMBL/GenBank/DDBJ databases">
        <title>Complete genome sequence of Oryzomicrobium terrae TPP412.</title>
        <authorList>
            <person name="Chiu L.-W."/>
            <person name="Lo K.-J."/>
            <person name="Tsai Y.-M."/>
            <person name="Lin S.-S."/>
            <person name="Kuo C.-H."/>
            <person name="Liu C.-T."/>
        </authorList>
    </citation>
    <scope>NUCLEOTIDE SEQUENCE [LARGE SCALE GENOMIC DNA]</scope>
    <source>
        <strain evidence="5 6">TPP412</strain>
    </source>
</reference>
<evidence type="ECO:0000313" key="6">
    <source>
        <dbReference type="Proteomes" id="UP000323671"/>
    </source>
</evidence>
<evidence type="ECO:0000259" key="4">
    <source>
        <dbReference type="Pfam" id="PF05567"/>
    </source>
</evidence>
<dbReference type="InterPro" id="IPR008707">
    <property type="entry name" value="B-propeller_PilY1"/>
</dbReference>
<dbReference type="Pfam" id="PF05567">
    <property type="entry name" value="T4P_PilY1"/>
    <property type="match status" value="1"/>
</dbReference>
<feature type="signal peptide" evidence="3">
    <location>
        <begin position="1"/>
        <end position="23"/>
    </location>
</feature>
<evidence type="ECO:0000256" key="3">
    <source>
        <dbReference type="SAM" id="SignalP"/>
    </source>
</evidence>
<organism evidence="5 6">
    <name type="scientific">Oryzomicrobium terrae</name>
    <dbReference type="NCBI Taxonomy" id="1735038"/>
    <lineage>
        <taxon>Bacteria</taxon>
        <taxon>Pseudomonadati</taxon>
        <taxon>Pseudomonadota</taxon>
        <taxon>Betaproteobacteria</taxon>
        <taxon>Rhodocyclales</taxon>
        <taxon>Rhodocyclaceae</taxon>
        <taxon>Oryzomicrobium</taxon>
    </lineage>
</organism>
<sequence length="1128" mass="120151">MTFPSRPTLLSLAIALLAAPAWAEDIDLYTSGNTSLNAPNVLFFVDNSSNWSANNQAWTKAGVLAKCGTDTTCQNYVSQVFGSDSSLKQGQVEMRALKLVINELVCGTGTKLNINAGVMLYNTAGTVSSNSVTTGYIRHAIKGLDSTYCASLTSDLENIATNITTPDFKGPSSAEYGAPLFEAFKYFGGYTNPANANTGTAGTPASATAFGPIRNSQPTTLEDASAFTDNGKSTYKSPISSANSCGKNYIVLIGNKFPNQEYGTNQNATPPTNSTLTGLGYSPNQLYSVSNKSSIRFADEWSQFLATTDVSSAAGQQPVYTYTLDIFNGSPDADQGQLLRSMALNGGTGTSGYYQINGDLKSLIDAFKDIFTQIAAVNSVFASASLPVSVNTQGTYLNQVFIGMFRPDGSARPRWAGNLKQYQFAVSGTGANTSLFLADKAGTAAVDSANTGFIKACATSFWTTDSGTYWQRVPEAQTPLTACPTLPSGISVYSDLPDGNIVERGAIAEKLRALTTDTRNIKTCATLACTSLVDFNTTQISSSTLSSTLVNWVRGINVGDGPTDVSGSYQLYKDASGNTPPSPNLMRPTIHGDVVHSRPLAINYGTASNNDVVVFYGSGDGMLRAVDGNQTTSAGGSELWSFVAPEFFAKFNRLRENEPKIKYPTVSSTETPTPIPKDYFFDGSISAYQERDANDNITKLHLYASMRRGGRTLYAFNVTNRPSSSANPTLLWKYGCPNDGDDNNCTTARGSNVTKIGQTWSTPHILRVKGAASNYVVFGGGYDKCEDSETTLCGSTTKGQGIFILNAENGNEVAYIDLTSVNSAAGRVIADISAIDVNGDGYTDVLYAVDTRGNVWRTNLSNPSSGYTGYDATQWQTNTYRLAKVSDWSSYGTQSRKFMYAPDVVTLGALNMVLVGSGDREQPLDTSKAAKVLNRFYGFKDFYASAIATTTNGLDCDTKGNTTLDTGCDLVNTTSTSIGGITPDYRTALVSSKGWYIELDSTVTSPTEQVVTTPVTTGGYTYFSTFQATDHTSPSATCSNLGTGRGYAVNFLDGSLRAGDGIRSATFAGGGIPPSAVAGVVQIGDNKYPFLIGGRPNDSGGSALDPQKVKLNIITKRKQVYRYQNIDK</sequence>
<evidence type="ECO:0000256" key="2">
    <source>
        <dbReference type="ARBA" id="ARBA00022837"/>
    </source>
</evidence>
<name>A0A5C1E5T1_9RHOO</name>
<dbReference type="AlphaFoldDB" id="A0A5C1E5T1"/>
<dbReference type="Proteomes" id="UP000323671">
    <property type="component" value="Chromosome"/>
</dbReference>
<dbReference type="GO" id="GO:0046872">
    <property type="term" value="F:metal ion binding"/>
    <property type="evidence" value="ECO:0007669"/>
    <property type="project" value="UniProtKB-KW"/>
</dbReference>
<dbReference type="EMBL" id="CP022579">
    <property type="protein sequence ID" value="QEL64286.1"/>
    <property type="molecule type" value="Genomic_DNA"/>
</dbReference>
<keyword evidence="3" id="KW-0732">Signal</keyword>